<feature type="region of interest" description="Disordered" evidence="1">
    <location>
        <begin position="284"/>
        <end position="397"/>
    </location>
</feature>
<name>A0A3M9Y7J2_9PEZI</name>
<feature type="compositionally biased region" description="Basic and acidic residues" evidence="1">
    <location>
        <begin position="367"/>
        <end position="381"/>
    </location>
</feature>
<dbReference type="AlphaFoldDB" id="A0A3M9Y7J2"/>
<comment type="caution">
    <text evidence="2">The sequence shown here is derived from an EMBL/GenBank/DDBJ whole genome shotgun (WGS) entry which is preliminary data.</text>
</comment>
<feature type="region of interest" description="Disordered" evidence="1">
    <location>
        <begin position="54"/>
        <end position="238"/>
    </location>
</feature>
<dbReference type="Proteomes" id="UP000267145">
    <property type="component" value="Unassembled WGS sequence"/>
</dbReference>
<dbReference type="GeneID" id="39611273"/>
<feature type="compositionally biased region" description="Acidic residues" evidence="1">
    <location>
        <begin position="293"/>
        <end position="307"/>
    </location>
</feature>
<dbReference type="RefSeq" id="XP_028494359.1">
    <property type="nucleotide sequence ID" value="XM_028641692.1"/>
</dbReference>
<accession>A0A3M9Y7J2</accession>
<feature type="compositionally biased region" description="Acidic residues" evidence="1">
    <location>
        <begin position="61"/>
        <end position="74"/>
    </location>
</feature>
<feature type="compositionally biased region" description="Basic and acidic residues" evidence="1">
    <location>
        <begin position="310"/>
        <end position="320"/>
    </location>
</feature>
<feature type="compositionally biased region" description="Low complexity" evidence="1">
    <location>
        <begin position="211"/>
        <end position="232"/>
    </location>
</feature>
<feature type="compositionally biased region" description="Low complexity" evidence="1">
    <location>
        <begin position="84"/>
        <end position="93"/>
    </location>
</feature>
<proteinExistence type="predicted"/>
<evidence type="ECO:0000256" key="1">
    <source>
        <dbReference type="SAM" id="MobiDB-lite"/>
    </source>
</evidence>
<evidence type="ECO:0000313" key="2">
    <source>
        <dbReference type="EMBL" id="RNJ56201.1"/>
    </source>
</evidence>
<protein>
    <submittedName>
        <fullName evidence="2">Uncharacterized protein</fullName>
    </submittedName>
</protein>
<feature type="region of interest" description="Disordered" evidence="1">
    <location>
        <begin position="1"/>
        <end position="25"/>
    </location>
</feature>
<dbReference type="EMBL" id="RBVV01000061">
    <property type="protein sequence ID" value="RNJ56201.1"/>
    <property type="molecule type" value="Genomic_DNA"/>
</dbReference>
<keyword evidence="3" id="KW-1185">Reference proteome</keyword>
<organism evidence="2 3">
    <name type="scientific">Verticillium nonalfalfae</name>
    <dbReference type="NCBI Taxonomy" id="1051616"/>
    <lineage>
        <taxon>Eukaryota</taxon>
        <taxon>Fungi</taxon>
        <taxon>Dikarya</taxon>
        <taxon>Ascomycota</taxon>
        <taxon>Pezizomycotina</taxon>
        <taxon>Sordariomycetes</taxon>
        <taxon>Hypocreomycetidae</taxon>
        <taxon>Glomerellales</taxon>
        <taxon>Plectosphaerellaceae</taxon>
        <taxon>Verticillium</taxon>
    </lineage>
</organism>
<sequence length="397" mass="41554">MPKSPTDKLNAQLRRLDDMSAVPRGAVSDVLFQVVQQWYDESMPFDSGSQCLVDAMQQLEQDIDDDDSDADGDDSPGRDDSSDSSDSSDSGSDSGDDGPDGGDRQAAPRPKASQTFGKRSGGVPEAGPRVGHVGIDSAAHDENESAGSADDESDGGLDTASIATLYAGSDAANPIRLDDDEAENNHRSVSLGPPSTMHHAAALAMRPPPGAAVSRRSSSVTASTVSGASSGSLFVPGSGMQRRARLMRAQTQETTASDFHARVAEQIGGGRVTSHEVRSQLDLGAVVDLTAGSDDEDADEDADESSPDDTSGRRTDDSPCRTDSTGVDSMEGDDEDDGGGAHGDHSPRRHPRVGDKRPVDAAGHVHSPRDHPQVGDKRPVDADGVAHSPLKRLRSEW</sequence>
<evidence type="ECO:0000313" key="3">
    <source>
        <dbReference type="Proteomes" id="UP000267145"/>
    </source>
</evidence>
<reference evidence="2 3" key="1">
    <citation type="submission" date="2018-10" db="EMBL/GenBank/DDBJ databases">
        <title>Genome sequence of Verticillium nonalfalfae VnAa140.</title>
        <authorList>
            <person name="Stajich J.E."/>
            <person name="Kasson M.T."/>
        </authorList>
    </citation>
    <scope>NUCLEOTIDE SEQUENCE [LARGE SCALE GENOMIC DNA]</scope>
    <source>
        <strain evidence="2 3">VnAa140</strain>
    </source>
</reference>
<gene>
    <name evidence="2" type="ORF">D7B24_007584</name>
</gene>
<feature type="compositionally biased region" description="Basic and acidic residues" evidence="1">
    <location>
        <begin position="342"/>
        <end position="359"/>
    </location>
</feature>